<evidence type="ECO:0000256" key="11">
    <source>
        <dbReference type="ARBA" id="ARBA00023136"/>
    </source>
</evidence>
<dbReference type="GO" id="GO:0015990">
    <property type="term" value="P:electron transport coupled proton transport"/>
    <property type="evidence" value="ECO:0007669"/>
    <property type="project" value="InterPro"/>
</dbReference>
<evidence type="ECO:0000256" key="5">
    <source>
        <dbReference type="ARBA" id="ARBA00022448"/>
    </source>
</evidence>
<feature type="transmembrane region" description="Helical" evidence="17">
    <location>
        <begin position="46"/>
        <end position="67"/>
    </location>
</feature>
<dbReference type="PANTHER" id="PTHR36835">
    <property type="entry name" value="CYTOCHROME BO(3) UBIQUINOL OXIDASE SUBUNIT 4"/>
    <property type="match status" value="1"/>
</dbReference>
<evidence type="ECO:0000256" key="10">
    <source>
        <dbReference type="ARBA" id="ARBA00023002"/>
    </source>
</evidence>
<evidence type="ECO:0000256" key="17">
    <source>
        <dbReference type="SAM" id="Phobius"/>
    </source>
</evidence>
<sequence>MSHSTTDHAGASHGSVKSYLIGFVLSVILTVIPFAMVMAGSASHNVIILTVVGCAVIQILVHLVYFLHLSTASEERWNVVALVFTVLIIAIVVAGSIWIMWNTHANMMIQ</sequence>
<reference evidence="18 19" key="1">
    <citation type="submission" date="2018-04" db="EMBL/GenBank/DDBJ databases">
        <title>Brenneria corticis sp.nov.</title>
        <authorList>
            <person name="Li Y."/>
        </authorList>
    </citation>
    <scope>NUCLEOTIDE SEQUENCE [LARGE SCALE GENOMIC DNA]</scope>
    <source>
        <strain evidence="18 19">CFCC 11842</strain>
    </source>
</reference>
<comment type="subcellular location">
    <subcellularLocation>
        <location evidence="1">Cell membrane</location>
        <topology evidence="1">Multi-pass membrane protein</topology>
    </subcellularLocation>
</comment>
<accession>A0A2U1UA52</accession>
<dbReference type="Pfam" id="PF03626">
    <property type="entry name" value="COX4_pro"/>
    <property type="match status" value="1"/>
</dbReference>
<evidence type="ECO:0000256" key="12">
    <source>
        <dbReference type="ARBA" id="ARBA00025694"/>
    </source>
</evidence>
<dbReference type="GO" id="GO:0009319">
    <property type="term" value="C:cytochrome o ubiquinol oxidase complex"/>
    <property type="evidence" value="ECO:0007669"/>
    <property type="project" value="TreeGrafter"/>
</dbReference>
<dbReference type="AlphaFoldDB" id="A0A2U1UA52"/>
<dbReference type="GO" id="GO:0015078">
    <property type="term" value="F:proton transmembrane transporter activity"/>
    <property type="evidence" value="ECO:0007669"/>
    <property type="project" value="TreeGrafter"/>
</dbReference>
<keyword evidence="10" id="KW-0560">Oxidoreductase</keyword>
<evidence type="ECO:0000256" key="14">
    <source>
        <dbReference type="ARBA" id="ARBA00030211"/>
    </source>
</evidence>
<comment type="subunit">
    <text evidence="3">Heterooctamer of two A chains, two B chains, two C chains and two D chains.</text>
</comment>
<keyword evidence="19" id="KW-1185">Reference proteome</keyword>
<dbReference type="PANTHER" id="PTHR36835:SF1">
    <property type="entry name" value="CYTOCHROME BO(3) UBIQUINOL OXIDASE SUBUNIT 4"/>
    <property type="match status" value="1"/>
</dbReference>
<evidence type="ECO:0000256" key="7">
    <source>
        <dbReference type="ARBA" id="ARBA00022692"/>
    </source>
</evidence>
<proteinExistence type="inferred from homology"/>
<keyword evidence="11 17" id="KW-0472">Membrane</keyword>
<evidence type="ECO:0000313" key="18">
    <source>
        <dbReference type="EMBL" id="PWC18533.1"/>
    </source>
</evidence>
<evidence type="ECO:0000256" key="2">
    <source>
        <dbReference type="ARBA" id="ARBA00008079"/>
    </source>
</evidence>
<keyword evidence="5" id="KW-0813">Transport</keyword>
<comment type="caution">
    <text evidence="18">The sequence shown here is derived from an EMBL/GenBank/DDBJ whole genome shotgun (WGS) entry which is preliminary data.</text>
</comment>
<keyword evidence="6" id="KW-1003">Cell membrane</keyword>
<feature type="transmembrane region" description="Helical" evidence="17">
    <location>
        <begin position="79"/>
        <end position="101"/>
    </location>
</feature>
<evidence type="ECO:0000256" key="6">
    <source>
        <dbReference type="ARBA" id="ARBA00022475"/>
    </source>
</evidence>
<name>A0A2U1UA52_9GAMM</name>
<evidence type="ECO:0000256" key="1">
    <source>
        <dbReference type="ARBA" id="ARBA00004651"/>
    </source>
</evidence>
<organism evidence="18 19">
    <name type="scientific">Brenneria corticis</name>
    <dbReference type="NCBI Taxonomy" id="2173106"/>
    <lineage>
        <taxon>Bacteria</taxon>
        <taxon>Pseudomonadati</taxon>
        <taxon>Pseudomonadota</taxon>
        <taxon>Gammaproteobacteria</taxon>
        <taxon>Enterobacterales</taxon>
        <taxon>Pectobacteriaceae</taxon>
        <taxon>Brenneria</taxon>
    </lineage>
</organism>
<dbReference type="GO" id="GO:0005886">
    <property type="term" value="C:plasma membrane"/>
    <property type="evidence" value="ECO:0007669"/>
    <property type="project" value="UniProtKB-SubCell"/>
</dbReference>
<protein>
    <recommendedName>
        <fullName evidence="4">Cytochrome bo(3) ubiquinol oxidase subunit 4</fullName>
    </recommendedName>
    <alternativeName>
        <fullName evidence="16">Cytochrome o ubiquinol oxidase subunit 4</fullName>
    </alternativeName>
    <alternativeName>
        <fullName evidence="13">Oxidase bo(3) subunit 4</fullName>
    </alternativeName>
    <alternativeName>
        <fullName evidence="14">Ubiquinol oxidase polypeptide IV</fullName>
    </alternativeName>
    <alternativeName>
        <fullName evidence="15">Ubiquinol oxidase subunit 4</fullName>
    </alternativeName>
</protein>
<gene>
    <name evidence="18" type="ORF">DDT56_04055</name>
</gene>
<dbReference type="InterPro" id="IPR050968">
    <property type="entry name" value="Cytochrome_c_oxidase_bac_sub4"/>
</dbReference>
<evidence type="ECO:0000256" key="3">
    <source>
        <dbReference type="ARBA" id="ARBA00011700"/>
    </source>
</evidence>
<evidence type="ECO:0000256" key="16">
    <source>
        <dbReference type="ARBA" id="ARBA00032185"/>
    </source>
</evidence>
<dbReference type="GO" id="GO:0019646">
    <property type="term" value="P:aerobic electron transport chain"/>
    <property type="evidence" value="ECO:0007669"/>
    <property type="project" value="TreeGrafter"/>
</dbReference>
<evidence type="ECO:0000256" key="4">
    <source>
        <dbReference type="ARBA" id="ARBA00014689"/>
    </source>
</evidence>
<keyword evidence="7 17" id="KW-0812">Transmembrane</keyword>
<evidence type="ECO:0000313" key="19">
    <source>
        <dbReference type="Proteomes" id="UP000296159"/>
    </source>
</evidence>
<dbReference type="NCBIfam" id="TIGR02847">
    <property type="entry name" value="CyoD"/>
    <property type="match status" value="1"/>
</dbReference>
<dbReference type="RefSeq" id="WP_136165230.1">
    <property type="nucleotide sequence ID" value="NZ_KZ819073.1"/>
</dbReference>
<evidence type="ECO:0000256" key="8">
    <source>
        <dbReference type="ARBA" id="ARBA00022982"/>
    </source>
</evidence>
<comment type="similarity">
    <text evidence="2">Belongs to the cytochrome c oxidase bacterial subunit 4 family.</text>
</comment>
<dbReference type="GO" id="GO:0009486">
    <property type="term" value="F:cytochrome bo3 ubiquinol oxidase activity"/>
    <property type="evidence" value="ECO:0007669"/>
    <property type="project" value="InterPro"/>
</dbReference>
<dbReference type="InterPro" id="IPR014210">
    <property type="entry name" value="Cyt_o_ubiqinol_oxidase_su4"/>
</dbReference>
<dbReference type="EMBL" id="QDKH01000004">
    <property type="protein sequence ID" value="PWC18533.1"/>
    <property type="molecule type" value="Genomic_DNA"/>
</dbReference>
<dbReference type="NCBIfam" id="NF007878">
    <property type="entry name" value="PRK10582.1"/>
    <property type="match status" value="1"/>
</dbReference>
<keyword evidence="8" id="KW-0249">Electron transport</keyword>
<evidence type="ECO:0000256" key="15">
    <source>
        <dbReference type="ARBA" id="ARBA00031887"/>
    </source>
</evidence>
<keyword evidence="9 17" id="KW-1133">Transmembrane helix</keyword>
<feature type="transmembrane region" description="Helical" evidence="17">
    <location>
        <begin position="20"/>
        <end position="39"/>
    </location>
</feature>
<dbReference type="Proteomes" id="UP000296159">
    <property type="component" value="Unassembled WGS sequence"/>
</dbReference>
<comment type="function">
    <text evidence="12">Cytochrome bo(3) ubiquinol terminal oxidase is the component of the aerobic respiratory chain of E.coli that predominates when cells are grown at high aeration. Has proton pump activity across the membrane in addition to electron transfer, pumping 2 protons/electron.</text>
</comment>
<dbReference type="InterPro" id="IPR005171">
    <property type="entry name" value="Cyt_c_oxidase_su4_prok"/>
</dbReference>
<evidence type="ECO:0000256" key="9">
    <source>
        <dbReference type="ARBA" id="ARBA00022989"/>
    </source>
</evidence>
<evidence type="ECO:0000256" key="13">
    <source>
        <dbReference type="ARBA" id="ARBA00030071"/>
    </source>
</evidence>